<name>A0ABW1A3T2_9ACTN</name>
<dbReference type="SUPFAM" id="SSF47203">
    <property type="entry name" value="Acyl-CoA dehydrogenase C-terminal domain-like"/>
    <property type="match status" value="1"/>
</dbReference>
<evidence type="ECO:0000259" key="7">
    <source>
        <dbReference type="Pfam" id="PF02771"/>
    </source>
</evidence>
<dbReference type="PANTHER" id="PTHR43884:SF20">
    <property type="entry name" value="ACYL-COA DEHYDROGENASE FADE28"/>
    <property type="match status" value="1"/>
</dbReference>
<evidence type="ECO:0000256" key="1">
    <source>
        <dbReference type="ARBA" id="ARBA00001974"/>
    </source>
</evidence>
<dbReference type="InterPro" id="IPR009100">
    <property type="entry name" value="AcylCoA_DH/oxidase_NM_dom_sf"/>
</dbReference>
<dbReference type="InterPro" id="IPR036250">
    <property type="entry name" value="AcylCo_DH-like_C"/>
</dbReference>
<proteinExistence type="inferred from homology"/>
<dbReference type="RefSeq" id="WP_378285374.1">
    <property type="nucleotide sequence ID" value="NZ_JBHSON010000044.1"/>
</dbReference>
<evidence type="ECO:0000313" key="8">
    <source>
        <dbReference type="EMBL" id="MFC5749647.1"/>
    </source>
</evidence>
<dbReference type="EMBL" id="JBHSON010000044">
    <property type="protein sequence ID" value="MFC5749647.1"/>
    <property type="molecule type" value="Genomic_DNA"/>
</dbReference>
<comment type="caution">
    <text evidence="8">The sequence shown here is derived from an EMBL/GenBank/DDBJ whole genome shotgun (WGS) entry which is preliminary data.</text>
</comment>
<dbReference type="Pfam" id="PF02771">
    <property type="entry name" value="Acyl-CoA_dh_N"/>
    <property type="match status" value="1"/>
</dbReference>
<keyword evidence="9" id="KW-1185">Reference proteome</keyword>
<evidence type="ECO:0000259" key="6">
    <source>
        <dbReference type="Pfam" id="PF00441"/>
    </source>
</evidence>
<sequence>MESFTRPPEELLSPEEVRSALRAYFAEHSVPDEARRLRDDAGAFGEAAFDRARWRALACEVGLVTMAVPEAAGGLGLGLAHLTPALEEAGACLYPGPLRASVLAAWAPGPHAAEGLPDDGAAIVGLPQSFASRRPHLVLRDGRVSGVAAGVTHGRVADHLLAVADTPDGPVPALVRLDGGAGEVTRHPVRAVDLTARPADLRLDGVPATVLAPPDATARTADAARLLLAAEQVGGAQGCLAHTVEYAKIRTQFGQVIGGYQAIQHRCAEVAVAIAAARALVHAAAREIDEGDAGTAHRLVLLAKAEASEAFGAASDALIQVHGGIGFTWEHDAHLYFRRARATSALEGRPSRLRDEAVRAGCLSLL</sequence>
<comment type="similarity">
    <text evidence="2">Belongs to the acyl-CoA dehydrogenase family.</text>
</comment>
<dbReference type="InterPro" id="IPR013786">
    <property type="entry name" value="AcylCoA_DH/ox_N"/>
</dbReference>
<keyword evidence="4" id="KW-0274">FAD</keyword>
<feature type="domain" description="Acyl-CoA dehydrogenase/oxidase N-terminal" evidence="7">
    <location>
        <begin position="15"/>
        <end position="94"/>
    </location>
</feature>
<dbReference type="Proteomes" id="UP001596074">
    <property type="component" value="Unassembled WGS sequence"/>
</dbReference>
<dbReference type="Gene3D" id="1.20.140.10">
    <property type="entry name" value="Butyryl-CoA Dehydrogenase, subunit A, domain 3"/>
    <property type="match status" value="1"/>
</dbReference>
<protein>
    <submittedName>
        <fullName evidence="8">Acyl-CoA dehydrogenase family protein</fullName>
    </submittedName>
</protein>
<organism evidence="8 9">
    <name type="scientific">Actinomadura rugatobispora</name>
    <dbReference type="NCBI Taxonomy" id="1994"/>
    <lineage>
        <taxon>Bacteria</taxon>
        <taxon>Bacillati</taxon>
        <taxon>Actinomycetota</taxon>
        <taxon>Actinomycetes</taxon>
        <taxon>Streptosporangiales</taxon>
        <taxon>Thermomonosporaceae</taxon>
        <taxon>Actinomadura</taxon>
    </lineage>
</organism>
<evidence type="ECO:0000313" key="9">
    <source>
        <dbReference type="Proteomes" id="UP001596074"/>
    </source>
</evidence>
<keyword evidence="3" id="KW-0285">Flavoprotein</keyword>
<dbReference type="InterPro" id="IPR037069">
    <property type="entry name" value="AcylCoA_DH/ox_N_sf"/>
</dbReference>
<feature type="domain" description="Acyl-CoA dehydrogenase/oxidase C-terminal" evidence="6">
    <location>
        <begin position="220"/>
        <end position="349"/>
    </location>
</feature>
<dbReference type="PANTHER" id="PTHR43884">
    <property type="entry name" value="ACYL-COA DEHYDROGENASE"/>
    <property type="match status" value="1"/>
</dbReference>
<evidence type="ECO:0000256" key="4">
    <source>
        <dbReference type="ARBA" id="ARBA00022827"/>
    </source>
</evidence>
<gene>
    <name evidence="8" type="ORF">ACFPZN_28830</name>
</gene>
<accession>A0ABW1A3T2</accession>
<dbReference type="Gene3D" id="1.10.540.10">
    <property type="entry name" value="Acyl-CoA dehydrogenase/oxidase, N-terminal domain"/>
    <property type="match status" value="1"/>
</dbReference>
<evidence type="ECO:0000256" key="5">
    <source>
        <dbReference type="ARBA" id="ARBA00023002"/>
    </source>
</evidence>
<evidence type="ECO:0000256" key="3">
    <source>
        <dbReference type="ARBA" id="ARBA00022630"/>
    </source>
</evidence>
<comment type="cofactor">
    <cofactor evidence="1">
        <name>FAD</name>
        <dbReference type="ChEBI" id="CHEBI:57692"/>
    </cofactor>
</comment>
<dbReference type="SUPFAM" id="SSF56645">
    <property type="entry name" value="Acyl-CoA dehydrogenase NM domain-like"/>
    <property type="match status" value="1"/>
</dbReference>
<evidence type="ECO:0000256" key="2">
    <source>
        <dbReference type="ARBA" id="ARBA00009347"/>
    </source>
</evidence>
<dbReference type="InterPro" id="IPR009075">
    <property type="entry name" value="AcylCo_DH/oxidase_C"/>
</dbReference>
<dbReference type="Pfam" id="PF00441">
    <property type="entry name" value="Acyl-CoA_dh_1"/>
    <property type="match status" value="1"/>
</dbReference>
<reference evidence="9" key="1">
    <citation type="journal article" date="2019" name="Int. J. Syst. Evol. Microbiol.">
        <title>The Global Catalogue of Microorganisms (GCM) 10K type strain sequencing project: providing services to taxonomists for standard genome sequencing and annotation.</title>
        <authorList>
            <consortium name="The Broad Institute Genomics Platform"/>
            <consortium name="The Broad Institute Genome Sequencing Center for Infectious Disease"/>
            <person name="Wu L."/>
            <person name="Ma J."/>
        </authorList>
    </citation>
    <scope>NUCLEOTIDE SEQUENCE [LARGE SCALE GENOMIC DNA]</scope>
    <source>
        <strain evidence="9">KCTC 42087</strain>
    </source>
</reference>
<keyword evidence="5" id="KW-0560">Oxidoreductase</keyword>